<evidence type="ECO:0000313" key="2">
    <source>
        <dbReference type="EMBL" id="PON62942.1"/>
    </source>
</evidence>
<dbReference type="AlphaFoldDB" id="A0A2P5CPK4"/>
<dbReference type="Proteomes" id="UP000237000">
    <property type="component" value="Unassembled WGS sequence"/>
</dbReference>
<dbReference type="OrthoDB" id="10308458at2759"/>
<keyword evidence="1" id="KW-1133">Transmembrane helix</keyword>
<proteinExistence type="predicted"/>
<keyword evidence="3" id="KW-1185">Reference proteome</keyword>
<organism evidence="2 3">
    <name type="scientific">Trema orientale</name>
    <name type="common">Charcoal tree</name>
    <name type="synonym">Celtis orientalis</name>
    <dbReference type="NCBI Taxonomy" id="63057"/>
    <lineage>
        <taxon>Eukaryota</taxon>
        <taxon>Viridiplantae</taxon>
        <taxon>Streptophyta</taxon>
        <taxon>Embryophyta</taxon>
        <taxon>Tracheophyta</taxon>
        <taxon>Spermatophyta</taxon>
        <taxon>Magnoliopsida</taxon>
        <taxon>eudicotyledons</taxon>
        <taxon>Gunneridae</taxon>
        <taxon>Pentapetalae</taxon>
        <taxon>rosids</taxon>
        <taxon>fabids</taxon>
        <taxon>Rosales</taxon>
        <taxon>Cannabaceae</taxon>
        <taxon>Trema</taxon>
    </lineage>
</organism>
<evidence type="ECO:0000313" key="3">
    <source>
        <dbReference type="Proteomes" id="UP000237000"/>
    </source>
</evidence>
<gene>
    <name evidence="2" type="ORF">TorRG33x02_277680</name>
</gene>
<feature type="transmembrane region" description="Helical" evidence="1">
    <location>
        <begin position="32"/>
        <end position="49"/>
    </location>
</feature>
<keyword evidence="1" id="KW-0812">Transmembrane</keyword>
<reference evidence="3" key="1">
    <citation type="submission" date="2016-06" db="EMBL/GenBank/DDBJ databases">
        <title>Parallel loss of symbiosis genes in relatives of nitrogen-fixing non-legume Parasponia.</title>
        <authorList>
            <person name="Van Velzen R."/>
            <person name="Holmer R."/>
            <person name="Bu F."/>
            <person name="Rutten L."/>
            <person name="Van Zeijl A."/>
            <person name="Liu W."/>
            <person name="Santuari L."/>
            <person name="Cao Q."/>
            <person name="Sharma T."/>
            <person name="Shen D."/>
            <person name="Roswanjaya Y."/>
            <person name="Wardhani T."/>
            <person name="Kalhor M.S."/>
            <person name="Jansen J."/>
            <person name="Van den Hoogen J."/>
            <person name="Gungor B."/>
            <person name="Hartog M."/>
            <person name="Hontelez J."/>
            <person name="Verver J."/>
            <person name="Yang W.-C."/>
            <person name="Schijlen E."/>
            <person name="Repin R."/>
            <person name="Schilthuizen M."/>
            <person name="Schranz E."/>
            <person name="Heidstra R."/>
            <person name="Miyata K."/>
            <person name="Fedorova E."/>
            <person name="Kohlen W."/>
            <person name="Bisseling T."/>
            <person name="Smit S."/>
            <person name="Geurts R."/>
        </authorList>
    </citation>
    <scope>NUCLEOTIDE SEQUENCE [LARGE SCALE GENOMIC DNA]</scope>
    <source>
        <strain evidence="3">cv. RG33-2</strain>
    </source>
</reference>
<name>A0A2P5CPK4_TREOI</name>
<protein>
    <submittedName>
        <fullName evidence="2">Uncharacterized protein</fullName>
    </submittedName>
</protein>
<comment type="caution">
    <text evidence="2">The sequence shown here is derived from an EMBL/GenBank/DDBJ whole genome shotgun (WGS) entry which is preliminary data.</text>
</comment>
<keyword evidence="1" id="KW-0472">Membrane</keyword>
<sequence length="118" mass="13507">MLFNEDTSSDRPQVLMEGCEELAKMATMDSKGLVVLLMMVEELFFLLVMRRSGAYNRREEPVTLNVPWDEIDMALKGSNRVAVSRIRMVAPEVVQPQASLKVAHEGRNAVERINWWRA</sequence>
<accession>A0A2P5CPK4</accession>
<dbReference type="InParanoid" id="A0A2P5CPK4"/>
<dbReference type="EMBL" id="JXTC01000342">
    <property type="protein sequence ID" value="PON62942.1"/>
    <property type="molecule type" value="Genomic_DNA"/>
</dbReference>
<evidence type="ECO:0000256" key="1">
    <source>
        <dbReference type="SAM" id="Phobius"/>
    </source>
</evidence>